<dbReference type="CDD" id="cd18161">
    <property type="entry name" value="REC_hyHK_blue-like"/>
    <property type="match status" value="1"/>
</dbReference>
<evidence type="ECO:0000256" key="2">
    <source>
        <dbReference type="ARBA" id="ARBA00012438"/>
    </source>
</evidence>
<dbReference type="Proteomes" id="UP001528850">
    <property type="component" value="Unassembled WGS sequence"/>
</dbReference>
<dbReference type="InterPro" id="IPR036097">
    <property type="entry name" value="HisK_dim/P_sf"/>
</dbReference>
<keyword evidence="3 4" id="KW-0597">Phosphoprotein</keyword>
<dbReference type="InterPro" id="IPR004358">
    <property type="entry name" value="Sig_transdc_His_kin-like_C"/>
</dbReference>
<dbReference type="NCBIfam" id="TIGR00229">
    <property type="entry name" value="sensory_box"/>
    <property type="match status" value="1"/>
</dbReference>
<dbReference type="InterPro" id="IPR013655">
    <property type="entry name" value="PAS_fold_3"/>
</dbReference>
<dbReference type="PRINTS" id="PR00344">
    <property type="entry name" value="BCTRLSENSOR"/>
</dbReference>
<dbReference type="Pfam" id="PF00072">
    <property type="entry name" value="Response_reg"/>
    <property type="match status" value="1"/>
</dbReference>
<dbReference type="SUPFAM" id="SSF47384">
    <property type="entry name" value="Homodimeric domain of signal transducing histidine kinase"/>
    <property type="match status" value="1"/>
</dbReference>
<dbReference type="SUPFAM" id="SSF52172">
    <property type="entry name" value="CheY-like"/>
    <property type="match status" value="1"/>
</dbReference>
<dbReference type="SUPFAM" id="SSF55785">
    <property type="entry name" value="PYP-like sensor domain (PAS domain)"/>
    <property type="match status" value="2"/>
</dbReference>
<dbReference type="Pfam" id="PF02518">
    <property type="entry name" value="HATPase_c"/>
    <property type="match status" value="1"/>
</dbReference>
<accession>A0ABT6B5Y6</accession>
<dbReference type="SMART" id="SM00387">
    <property type="entry name" value="HATPase_c"/>
    <property type="match status" value="1"/>
</dbReference>
<dbReference type="InterPro" id="IPR005467">
    <property type="entry name" value="His_kinase_dom"/>
</dbReference>
<dbReference type="InterPro" id="IPR011006">
    <property type="entry name" value="CheY-like_superfamily"/>
</dbReference>
<dbReference type="SMART" id="SM00091">
    <property type="entry name" value="PAS"/>
    <property type="match status" value="1"/>
</dbReference>
<dbReference type="InterPro" id="IPR035965">
    <property type="entry name" value="PAS-like_dom_sf"/>
</dbReference>
<dbReference type="PROSITE" id="PS50109">
    <property type="entry name" value="HIS_KIN"/>
    <property type="match status" value="1"/>
</dbReference>
<evidence type="ECO:0000256" key="1">
    <source>
        <dbReference type="ARBA" id="ARBA00000085"/>
    </source>
</evidence>
<feature type="domain" description="Response regulatory" evidence="6">
    <location>
        <begin position="563"/>
        <end position="679"/>
    </location>
</feature>
<evidence type="ECO:0000259" key="8">
    <source>
        <dbReference type="PROSITE" id="PS50113"/>
    </source>
</evidence>
<dbReference type="Gene3D" id="3.30.565.10">
    <property type="entry name" value="Histidine kinase-like ATPase, C-terminal domain"/>
    <property type="match status" value="1"/>
</dbReference>
<dbReference type="EC" id="2.7.13.3" evidence="2"/>
<dbReference type="CDD" id="cd00130">
    <property type="entry name" value="PAS"/>
    <property type="match status" value="1"/>
</dbReference>
<name>A0ABT6B5Y6_9GAMM</name>
<dbReference type="Gene3D" id="3.30.450.20">
    <property type="entry name" value="PAS domain"/>
    <property type="match status" value="2"/>
</dbReference>
<reference evidence="9 10" key="1">
    <citation type="journal article" date="2024" name="Curr. Microbiol.">
        <title>Luteibacter sahnii sp. nov., A Novel Yellow-Colored Xanthomonadin Pigment Producing Probiotic Bacterium from Healthy Rice Seed Microbiome.</title>
        <authorList>
            <person name="Jaiswal G."/>
            <person name="Rana R."/>
            <person name="Nayak P.K."/>
            <person name="Chouhan R."/>
            <person name="Gandhi S.G."/>
            <person name="Patel H.K."/>
            <person name="Patil P.B."/>
        </authorList>
    </citation>
    <scope>NUCLEOTIDE SEQUENCE [LARGE SCALE GENOMIC DNA]</scope>
    <source>
        <strain evidence="9 10">PPL201</strain>
    </source>
</reference>
<organism evidence="9 10">
    <name type="scientific">Luteibacter sahnii</name>
    <dbReference type="NCBI Taxonomy" id="3021977"/>
    <lineage>
        <taxon>Bacteria</taxon>
        <taxon>Pseudomonadati</taxon>
        <taxon>Pseudomonadota</taxon>
        <taxon>Gammaproteobacteria</taxon>
        <taxon>Lysobacterales</taxon>
        <taxon>Rhodanobacteraceae</taxon>
        <taxon>Luteibacter</taxon>
    </lineage>
</organism>
<dbReference type="PROSITE" id="PS50113">
    <property type="entry name" value="PAC"/>
    <property type="match status" value="1"/>
</dbReference>
<protein>
    <recommendedName>
        <fullName evidence="2">histidine kinase</fullName>
        <ecNumber evidence="2">2.7.13.3</ecNumber>
    </recommendedName>
</protein>
<evidence type="ECO:0000259" key="6">
    <source>
        <dbReference type="PROSITE" id="PS50110"/>
    </source>
</evidence>
<proteinExistence type="predicted"/>
<feature type="domain" description="Histidine kinase" evidence="5">
    <location>
        <begin position="316"/>
        <end position="540"/>
    </location>
</feature>
<comment type="caution">
    <text evidence="9">The sequence shown here is derived from an EMBL/GenBank/DDBJ whole genome shotgun (WGS) entry which is preliminary data.</text>
</comment>
<dbReference type="InterPro" id="IPR003594">
    <property type="entry name" value="HATPase_dom"/>
</dbReference>
<dbReference type="InterPro" id="IPR003661">
    <property type="entry name" value="HisK_dim/P_dom"/>
</dbReference>
<dbReference type="InterPro" id="IPR001789">
    <property type="entry name" value="Sig_transdc_resp-reg_receiver"/>
</dbReference>
<dbReference type="PROSITE" id="PS50112">
    <property type="entry name" value="PAS"/>
    <property type="match status" value="1"/>
</dbReference>
<evidence type="ECO:0000256" key="4">
    <source>
        <dbReference type="PROSITE-ProRule" id="PRU00169"/>
    </source>
</evidence>
<dbReference type="Pfam" id="PF08447">
    <property type="entry name" value="PAS_3"/>
    <property type="match status" value="1"/>
</dbReference>
<gene>
    <name evidence="9" type="ORF">P3W24_00875</name>
</gene>
<dbReference type="PANTHER" id="PTHR43065">
    <property type="entry name" value="SENSOR HISTIDINE KINASE"/>
    <property type="match status" value="1"/>
</dbReference>
<evidence type="ECO:0000259" key="5">
    <source>
        <dbReference type="PROSITE" id="PS50109"/>
    </source>
</evidence>
<evidence type="ECO:0000259" key="7">
    <source>
        <dbReference type="PROSITE" id="PS50112"/>
    </source>
</evidence>
<feature type="domain" description="PAC" evidence="8">
    <location>
        <begin position="110"/>
        <end position="165"/>
    </location>
</feature>
<dbReference type="Pfam" id="PF08448">
    <property type="entry name" value="PAS_4"/>
    <property type="match status" value="1"/>
</dbReference>
<dbReference type="InterPro" id="IPR000014">
    <property type="entry name" value="PAS"/>
</dbReference>
<dbReference type="PANTHER" id="PTHR43065:SF42">
    <property type="entry name" value="TWO-COMPONENT SENSOR PPRA"/>
    <property type="match status" value="1"/>
</dbReference>
<dbReference type="SMART" id="SM00388">
    <property type="entry name" value="HisKA"/>
    <property type="match status" value="1"/>
</dbReference>
<dbReference type="EMBL" id="JARJJS010000001">
    <property type="protein sequence ID" value="MDF4023527.1"/>
    <property type="molecule type" value="Genomic_DNA"/>
</dbReference>
<dbReference type="InterPro" id="IPR036890">
    <property type="entry name" value="HATPase_C_sf"/>
</dbReference>
<dbReference type="InterPro" id="IPR000700">
    <property type="entry name" value="PAS-assoc_C"/>
</dbReference>
<keyword evidence="9" id="KW-0547">Nucleotide-binding</keyword>
<dbReference type="SMART" id="SM00448">
    <property type="entry name" value="REC"/>
    <property type="match status" value="1"/>
</dbReference>
<keyword evidence="10" id="KW-1185">Reference proteome</keyword>
<dbReference type="PROSITE" id="PS50110">
    <property type="entry name" value="RESPONSE_REGULATORY"/>
    <property type="match status" value="1"/>
</dbReference>
<dbReference type="GO" id="GO:0005524">
    <property type="term" value="F:ATP binding"/>
    <property type="evidence" value="ECO:0007669"/>
    <property type="project" value="UniProtKB-KW"/>
</dbReference>
<sequence length="689" mass="74608">MNPDLTFLTGGGVMGAKMRAHDWSAHPLGPPEGWPPALRTMVSMVLNTSLLGTLLWGPEMRLIYNDAYAPALGHREPMSLGEPLRVVWSDIWDRLAPTFVPVMETGVPVFAKRFFLPMERDGAMVTTYWDYSVSPIRDEDGVIVGLLNHALDVTQEVINEEALLASQRRLHEANNELKAEVESRTNERDRMWALGQELMLIALPDGTIRNVNPLWTTLLGVERKDLIGRSLASVIHPDDLADAAQLRERITSAPVSVPAEFRLRHRDGSYRTIAWVGAFEDGHIYATGRDITVERQQLESLRQAQKMEAVGQLTGGLAHDFNNLLGGISGTLEMVGLRLEQGRVAEVEPFLAAGMGAVRRAAALTHRLLAFSRQQSLAPTSTDVDVLTDGMLDLIGRTVGPGIRVEHVRSPEPWTVLVDQPQLENSLLNLCINARDAMPDGGRILIEIACAVLAGADARRHGVPDGDYVCLSVADTGAGMPPDVVARAFDPFFTTKPLGRGTGLGLSMIYGFAQQSGGQVRIDSTQGVGTRVSIVLPRHHAPAVVASATPKAVVMPALGKGRTVLVVEDEVTVRLLVTSLLEDAGFTVMEAADSAHGLRILQSDASIDLLVSDVGLPGGMSGRQMADAARLTRPDLKVIFITGYEETALMTNDPLPWGVAVLTKPFAIDVFREAVRDMLGHADTSLAHA</sequence>
<feature type="modified residue" description="4-aspartylphosphate" evidence="4">
    <location>
        <position position="613"/>
    </location>
</feature>
<keyword evidence="9" id="KW-0067">ATP-binding</keyword>
<dbReference type="InterPro" id="IPR013656">
    <property type="entry name" value="PAS_4"/>
</dbReference>
<evidence type="ECO:0000256" key="3">
    <source>
        <dbReference type="ARBA" id="ARBA00022553"/>
    </source>
</evidence>
<dbReference type="Gene3D" id="3.40.50.2300">
    <property type="match status" value="1"/>
</dbReference>
<feature type="domain" description="PAS" evidence="7">
    <location>
        <begin position="205"/>
        <end position="254"/>
    </location>
</feature>
<comment type="catalytic activity">
    <reaction evidence="1">
        <text>ATP + protein L-histidine = ADP + protein N-phospho-L-histidine.</text>
        <dbReference type="EC" id="2.7.13.3"/>
    </reaction>
</comment>
<dbReference type="SUPFAM" id="SSF55874">
    <property type="entry name" value="ATPase domain of HSP90 chaperone/DNA topoisomerase II/histidine kinase"/>
    <property type="match status" value="1"/>
</dbReference>
<evidence type="ECO:0000313" key="10">
    <source>
        <dbReference type="Proteomes" id="UP001528850"/>
    </source>
</evidence>
<dbReference type="Gene3D" id="1.10.287.130">
    <property type="match status" value="1"/>
</dbReference>
<evidence type="ECO:0000313" key="9">
    <source>
        <dbReference type="EMBL" id="MDF4023527.1"/>
    </source>
</evidence>